<evidence type="ECO:0000256" key="2">
    <source>
        <dbReference type="ARBA" id="ARBA00014129"/>
    </source>
</evidence>
<keyword evidence="3 8" id="KW-0678">Repressor</keyword>
<dbReference type="GO" id="GO:0006355">
    <property type="term" value="P:regulation of DNA-templated transcription"/>
    <property type="evidence" value="ECO:0007669"/>
    <property type="project" value="UniProtKB-UniRule"/>
</dbReference>
<evidence type="ECO:0000259" key="9">
    <source>
        <dbReference type="Pfam" id="PF05848"/>
    </source>
</evidence>
<evidence type="ECO:0000256" key="5">
    <source>
        <dbReference type="ARBA" id="ARBA00023016"/>
    </source>
</evidence>
<keyword evidence="5" id="KW-0346">Stress response</keyword>
<comment type="similarity">
    <text evidence="1 8">Belongs to the CtsR family.</text>
</comment>
<evidence type="ECO:0000256" key="4">
    <source>
        <dbReference type="ARBA" id="ARBA00023015"/>
    </source>
</evidence>
<dbReference type="Gene3D" id="3.30.56.130">
    <property type="entry name" value="Transcriptional regulator CtsR, winged HTH domain"/>
    <property type="match status" value="1"/>
</dbReference>
<evidence type="ECO:0000259" key="10">
    <source>
        <dbReference type="Pfam" id="PF17727"/>
    </source>
</evidence>
<keyword evidence="4 8" id="KW-0805">Transcription regulation</keyword>
<proteinExistence type="inferred from homology"/>
<dbReference type="GO" id="GO:0003677">
    <property type="term" value="F:DNA binding"/>
    <property type="evidence" value="ECO:0007669"/>
    <property type="project" value="UniProtKB-UniRule"/>
</dbReference>
<evidence type="ECO:0000256" key="3">
    <source>
        <dbReference type="ARBA" id="ARBA00022491"/>
    </source>
</evidence>
<dbReference type="RefSeq" id="WP_066159481.1">
    <property type="nucleotide sequence ID" value="NZ_CP020814.1"/>
</dbReference>
<evidence type="ECO:0000256" key="8">
    <source>
        <dbReference type="PIRNR" id="PIRNR010607"/>
    </source>
</evidence>
<gene>
    <name evidence="11" type="primary">ctsR</name>
    <name evidence="11" type="ORF">BkAM31D_00555</name>
</gene>
<accession>A0A1X9MDG1</accession>
<keyword evidence="12" id="KW-1185">Reference proteome</keyword>
<feature type="domain" description="CtsR C-terminal dimerization" evidence="10">
    <location>
        <begin position="78"/>
        <end position="148"/>
    </location>
</feature>
<dbReference type="InterPro" id="IPR008463">
    <property type="entry name" value="CtsR"/>
</dbReference>
<dbReference type="STRING" id="199441.BkAM31D_00555"/>
<dbReference type="PIRSF" id="PIRSF010607">
    <property type="entry name" value="Txn_repr_CtsR"/>
    <property type="match status" value="1"/>
</dbReference>
<feature type="domain" description="CtsR N-terminal HTH" evidence="9">
    <location>
        <begin position="3"/>
        <end position="73"/>
    </location>
</feature>
<dbReference type="Gene3D" id="1.10.1200.150">
    <property type="entry name" value="Transcriptional regulator CtsR, C-terminal domain"/>
    <property type="match status" value="1"/>
</dbReference>
<dbReference type="InterPro" id="IPR041902">
    <property type="entry name" value="CtsR_N_sf"/>
</dbReference>
<dbReference type="Pfam" id="PF05848">
    <property type="entry name" value="CtsR"/>
    <property type="match status" value="1"/>
</dbReference>
<organism evidence="11 12">
    <name type="scientific">Halalkalibacter krulwichiae</name>
    <dbReference type="NCBI Taxonomy" id="199441"/>
    <lineage>
        <taxon>Bacteria</taxon>
        <taxon>Bacillati</taxon>
        <taxon>Bacillota</taxon>
        <taxon>Bacilli</taxon>
        <taxon>Bacillales</taxon>
        <taxon>Bacillaceae</taxon>
        <taxon>Halalkalibacter</taxon>
    </lineage>
</organism>
<dbReference type="InterPro" id="IPR041908">
    <property type="entry name" value="CtsR_C_sf"/>
</dbReference>
<name>A0A1X9MDG1_9BACI</name>
<evidence type="ECO:0000256" key="6">
    <source>
        <dbReference type="ARBA" id="ARBA00023125"/>
    </source>
</evidence>
<dbReference type="EMBL" id="CP020814">
    <property type="protein sequence ID" value="ARK28482.1"/>
    <property type="molecule type" value="Genomic_DNA"/>
</dbReference>
<dbReference type="KEGG" id="bkw:BkAM31D_00555"/>
<dbReference type="AlphaFoldDB" id="A0A1X9MDG1"/>
<keyword evidence="6 8" id="KW-0238">DNA-binding</keyword>
<reference evidence="11 12" key="1">
    <citation type="submission" date="2017-04" db="EMBL/GenBank/DDBJ databases">
        <title>Bacillus krulwichiae AM31D Genome sequencing and assembly.</title>
        <authorList>
            <person name="Krulwich T.A."/>
            <person name="Anastor L."/>
            <person name="Ehrlich R."/>
            <person name="Ehrlich G.D."/>
            <person name="Janto B."/>
        </authorList>
    </citation>
    <scope>NUCLEOTIDE SEQUENCE [LARGE SCALE GENOMIC DNA]</scope>
    <source>
        <strain evidence="11 12">AM31D</strain>
    </source>
</reference>
<evidence type="ECO:0000256" key="7">
    <source>
        <dbReference type="ARBA" id="ARBA00023163"/>
    </source>
</evidence>
<evidence type="ECO:0000256" key="1">
    <source>
        <dbReference type="ARBA" id="ARBA00010189"/>
    </source>
</evidence>
<protein>
    <recommendedName>
        <fullName evidence="2 8">Transcriptional regulator CtsR</fullName>
    </recommendedName>
</protein>
<dbReference type="Pfam" id="PF17727">
    <property type="entry name" value="CtsR_C"/>
    <property type="match status" value="1"/>
</dbReference>
<evidence type="ECO:0000313" key="12">
    <source>
        <dbReference type="Proteomes" id="UP000193006"/>
    </source>
</evidence>
<dbReference type="Proteomes" id="UP000193006">
    <property type="component" value="Chromosome"/>
</dbReference>
<dbReference type="InterPro" id="IPR041473">
    <property type="entry name" value="CtsR_C"/>
</dbReference>
<sequence>MRNISDIIEEYLKATIKNSGNDPLEIKRSEIAKKFQCVPSQINYVIQTRFTLEKGYQVESKRGGGGYIRIIKVSPHDHLDLLDQMIKITGKNIDQNTAENIILRLYEENAVTKREANLMLSVMDRTLYNAEVTHRDEVRSNILRAMLQTLKYKELS</sequence>
<dbReference type="InterPro" id="IPR040465">
    <property type="entry name" value="CtsR_N"/>
</dbReference>
<dbReference type="FunFam" id="3.30.56.130:FF:000001">
    <property type="entry name" value="Transcriptional regulator CtsR"/>
    <property type="match status" value="1"/>
</dbReference>
<evidence type="ECO:0000313" key="11">
    <source>
        <dbReference type="EMBL" id="ARK28482.1"/>
    </source>
</evidence>
<keyword evidence="7 8" id="KW-0804">Transcription</keyword>